<dbReference type="GO" id="GO:0000977">
    <property type="term" value="F:RNA polymerase II transcription regulatory region sequence-specific DNA binding"/>
    <property type="evidence" value="ECO:0007669"/>
    <property type="project" value="TreeGrafter"/>
</dbReference>
<dbReference type="GO" id="GO:0000981">
    <property type="term" value="F:DNA-binding transcription factor activity, RNA polymerase II-specific"/>
    <property type="evidence" value="ECO:0007669"/>
    <property type="project" value="TreeGrafter"/>
</dbReference>
<sequence length="601" mass="68177">MNPHTARDPLSQRILDLTLEMIFLLTGEVDMKVRLHSQIQEQNHEKILELSNQIIRLLTGEVPIRCEDVTVYLSMEEWEYVERHKELYEDVMMEDHQPVITLDKSVSGEMNTPASVSDFGTDKTDNGGEYLNKATKAHPISVKYTKQECVRYVERCITNKDLYATTEHPVTDIKEELASSEEENVTQHTFICTRAESQSRGRGDTLYTDVSPLPEHTQSEYPSTDIKEESPTYGEGNLTDSDMYEPPEDALREWTPDNFGDYLKDDANPIEMNQSGALFEPRKPDHTVCCTGLVAPHSVHAPDMEPFFYSESDLVIYETQCREEEPFSSSVCGEHLTLESALKYQLADTEGHPFSCPECGKHFTDVIALKKHQIQTGRKLFKCSECDKWFTRASNLFAHKMIHRGEKPFHCSECAKCFTRASTLAVHKMIHTGEKPFNCTECGKCYSNLPQLTRHELSHTGEKPFACAECGKSFTQASHFVTHKMIHTGEKPFKCTECGKCFIRASSLARHNLTHTGEKPFSCTECGKCFSRNSSLAAHKRIHTGEKPFECPECGKLFTWAADLARHKMAHTGEKPFKCSECGKCFTRATLLSAHKLIHTK</sequence>
<dbReference type="GO" id="GO:0008270">
    <property type="term" value="F:zinc ion binding"/>
    <property type="evidence" value="ECO:0007669"/>
    <property type="project" value="UniProtKB-KW"/>
</dbReference>
<dbReference type="InterPro" id="IPR036236">
    <property type="entry name" value="Znf_C2H2_sf"/>
</dbReference>
<evidence type="ECO:0000256" key="12">
    <source>
        <dbReference type="PROSITE-ProRule" id="PRU00042"/>
    </source>
</evidence>
<evidence type="ECO:0000256" key="13">
    <source>
        <dbReference type="SAM" id="MobiDB-lite"/>
    </source>
</evidence>
<evidence type="ECO:0000256" key="6">
    <source>
        <dbReference type="ARBA" id="ARBA00022771"/>
    </source>
</evidence>
<dbReference type="FunFam" id="3.30.160.60:FF:000358">
    <property type="entry name" value="zinc finger protein 24"/>
    <property type="match status" value="1"/>
</dbReference>
<dbReference type="Pfam" id="PF00096">
    <property type="entry name" value="zf-C2H2"/>
    <property type="match status" value="8"/>
</dbReference>
<evidence type="ECO:0000256" key="4">
    <source>
        <dbReference type="ARBA" id="ARBA00022723"/>
    </source>
</evidence>
<feature type="domain" description="C2H2-type" evidence="14">
    <location>
        <begin position="493"/>
        <end position="520"/>
    </location>
</feature>
<feature type="domain" description="C2H2-type" evidence="14">
    <location>
        <begin position="577"/>
        <end position="601"/>
    </location>
</feature>
<feature type="domain" description="C2H2-type" evidence="14">
    <location>
        <begin position="549"/>
        <end position="576"/>
    </location>
</feature>
<dbReference type="InterPro" id="IPR050717">
    <property type="entry name" value="C2H2-ZF_Transcription_Reg"/>
</dbReference>
<evidence type="ECO:0000256" key="9">
    <source>
        <dbReference type="ARBA" id="ARBA00023125"/>
    </source>
</evidence>
<feature type="domain" description="C2H2-type" evidence="14">
    <location>
        <begin position="381"/>
        <end position="408"/>
    </location>
</feature>
<dbReference type="GO" id="GO:0005634">
    <property type="term" value="C:nucleus"/>
    <property type="evidence" value="ECO:0007669"/>
    <property type="project" value="UniProtKB-SubCell"/>
</dbReference>
<keyword evidence="5" id="KW-0677">Repeat</keyword>
<protein>
    <recommendedName>
        <fullName evidence="14">C2H2-type domain-containing protein</fullName>
    </recommendedName>
</protein>
<keyword evidence="8" id="KW-0805">Transcription regulation</keyword>
<comment type="similarity">
    <text evidence="3">Belongs to the krueppel C2H2-type zinc-finger protein family.</text>
</comment>
<keyword evidence="7" id="KW-0862">Zinc</keyword>
<dbReference type="Gene3D" id="6.10.140.140">
    <property type="match status" value="1"/>
</dbReference>
<dbReference type="Gene3D" id="3.30.160.60">
    <property type="entry name" value="Classic Zinc Finger"/>
    <property type="match status" value="9"/>
</dbReference>
<evidence type="ECO:0000256" key="8">
    <source>
        <dbReference type="ARBA" id="ARBA00023015"/>
    </source>
</evidence>
<dbReference type="FunFam" id="3.30.160.60:FF:000966">
    <property type="entry name" value="ZFP90 zinc finger protein"/>
    <property type="match status" value="1"/>
</dbReference>
<dbReference type="PANTHER" id="PTHR14196">
    <property type="entry name" value="ODD-SKIPPED - RELATED"/>
    <property type="match status" value="1"/>
</dbReference>
<dbReference type="FunFam" id="3.30.160.60:FF:001119">
    <property type="entry name" value="zinc finger protein 408"/>
    <property type="match status" value="1"/>
</dbReference>
<feature type="domain" description="C2H2-type" evidence="14">
    <location>
        <begin position="437"/>
        <end position="464"/>
    </location>
</feature>
<evidence type="ECO:0000256" key="11">
    <source>
        <dbReference type="ARBA" id="ARBA00023242"/>
    </source>
</evidence>
<evidence type="ECO:0000256" key="10">
    <source>
        <dbReference type="ARBA" id="ARBA00023163"/>
    </source>
</evidence>
<dbReference type="FunFam" id="3.30.160.60:FF:000912">
    <property type="entry name" value="Zinc finger protein 660"/>
    <property type="match status" value="1"/>
</dbReference>
<dbReference type="AlphaFoldDB" id="A0A8C5Q2L2"/>
<comment type="function">
    <text evidence="1">May be involved in transcriptional regulation.</text>
</comment>
<dbReference type="Proteomes" id="UP000694569">
    <property type="component" value="Unplaced"/>
</dbReference>
<dbReference type="PROSITE" id="PS50157">
    <property type="entry name" value="ZINC_FINGER_C2H2_2"/>
    <property type="match status" value="9"/>
</dbReference>
<evidence type="ECO:0000256" key="1">
    <source>
        <dbReference type="ARBA" id="ARBA00003767"/>
    </source>
</evidence>
<name>A0A8C5Q2L2_9ANUR</name>
<dbReference type="FunFam" id="3.30.160.60:FF:002343">
    <property type="entry name" value="Zinc finger protein 33A"/>
    <property type="match status" value="1"/>
</dbReference>
<comment type="subcellular location">
    <subcellularLocation>
        <location evidence="2">Nucleus</location>
    </subcellularLocation>
</comment>
<dbReference type="Pfam" id="PF01352">
    <property type="entry name" value="KRAB"/>
    <property type="match status" value="1"/>
</dbReference>
<keyword evidence="6 12" id="KW-0863">Zinc-finger</keyword>
<proteinExistence type="inferred from homology"/>
<keyword evidence="9" id="KW-0238">DNA-binding</keyword>
<keyword evidence="11" id="KW-0539">Nucleus</keyword>
<dbReference type="FunFam" id="3.30.160.60:FF:002063">
    <property type="entry name" value="RB associated KRAB zinc finger"/>
    <property type="match status" value="1"/>
</dbReference>
<keyword evidence="16" id="KW-1185">Reference proteome</keyword>
<dbReference type="CDD" id="cd07765">
    <property type="entry name" value="KRAB_A-box"/>
    <property type="match status" value="1"/>
</dbReference>
<feature type="domain" description="C2H2-type" evidence="14">
    <location>
        <begin position="465"/>
        <end position="492"/>
    </location>
</feature>
<evidence type="ECO:0000256" key="5">
    <source>
        <dbReference type="ARBA" id="ARBA00022737"/>
    </source>
</evidence>
<evidence type="ECO:0000313" key="15">
    <source>
        <dbReference type="Ensembl" id="ENSLLEP00000031706.1"/>
    </source>
</evidence>
<dbReference type="Ensembl" id="ENSLLET00000032923.1">
    <property type="protein sequence ID" value="ENSLLEP00000031706.1"/>
    <property type="gene ID" value="ENSLLEG00000020095.1"/>
</dbReference>
<dbReference type="InterPro" id="IPR001909">
    <property type="entry name" value="KRAB"/>
</dbReference>
<dbReference type="InterPro" id="IPR036051">
    <property type="entry name" value="KRAB_dom_sf"/>
</dbReference>
<evidence type="ECO:0000256" key="3">
    <source>
        <dbReference type="ARBA" id="ARBA00006991"/>
    </source>
</evidence>
<dbReference type="SUPFAM" id="SSF57667">
    <property type="entry name" value="beta-beta-alpha zinc fingers"/>
    <property type="match status" value="5"/>
</dbReference>
<dbReference type="InterPro" id="IPR013087">
    <property type="entry name" value="Znf_C2H2_type"/>
</dbReference>
<feature type="region of interest" description="Disordered" evidence="13">
    <location>
        <begin position="195"/>
        <end position="240"/>
    </location>
</feature>
<dbReference type="SMART" id="SM00355">
    <property type="entry name" value="ZnF_C2H2"/>
    <property type="match status" value="9"/>
</dbReference>
<accession>A0A8C5Q2L2</accession>
<reference evidence="15" key="1">
    <citation type="submission" date="2025-08" db="UniProtKB">
        <authorList>
            <consortium name="Ensembl"/>
        </authorList>
    </citation>
    <scope>IDENTIFICATION</scope>
</reference>
<evidence type="ECO:0000256" key="7">
    <source>
        <dbReference type="ARBA" id="ARBA00022833"/>
    </source>
</evidence>
<dbReference type="PROSITE" id="PS00028">
    <property type="entry name" value="ZINC_FINGER_C2H2_1"/>
    <property type="match status" value="8"/>
</dbReference>
<evidence type="ECO:0000313" key="16">
    <source>
        <dbReference type="Proteomes" id="UP000694569"/>
    </source>
</evidence>
<organism evidence="15 16">
    <name type="scientific">Leptobrachium leishanense</name>
    <name type="common">Leishan spiny toad</name>
    <dbReference type="NCBI Taxonomy" id="445787"/>
    <lineage>
        <taxon>Eukaryota</taxon>
        <taxon>Metazoa</taxon>
        <taxon>Chordata</taxon>
        <taxon>Craniata</taxon>
        <taxon>Vertebrata</taxon>
        <taxon>Euteleostomi</taxon>
        <taxon>Amphibia</taxon>
        <taxon>Batrachia</taxon>
        <taxon>Anura</taxon>
        <taxon>Pelobatoidea</taxon>
        <taxon>Megophryidae</taxon>
        <taxon>Leptobrachium</taxon>
    </lineage>
</organism>
<dbReference type="GeneTree" id="ENSGT01150000286944"/>
<feature type="domain" description="C2H2-type" evidence="14">
    <location>
        <begin position="409"/>
        <end position="436"/>
    </location>
</feature>
<dbReference type="PANTHER" id="PTHR14196:SF12">
    <property type="entry name" value="ZINC FINGER PROTEIN 208-LIKE"/>
    <property type="match status" value="1"/>
</dbReference>
<dbReference type="OrthoDB" id="40579at2759"/>
<reference evidence="15" key="2">
    <citation type="submission" date="2025-09" db="UniProtKB">
        <authorList>
            <consortium name="Ensembl"/>
        </authorList>
    </citation>
    <scope>IDENTIFICATION</scope>
</reference>
<keyword evidence="4" id="KW-0479">Metal-binding</keyword>
<evidence type="ECO:0000259" key="14">
    <source>
        <dbReference type="PROSITE" id="PS50157"/>
    </source>
</evidence>
<dbReference type="FunFam" id="3.30.160.60:FF:000383">
    <property type="entry name" value="Uncharacterized protein"/>
    <property type="match status" value="1"/>
</dbReference>
<feature type="domain" description="C2H2-type" evidence="14">
    <location>
        <begin position="354"/>
        <end position="373"/>
    </location>
</feature>
<dbReference type="FunFam" id="3.30.160.60:FF:000478">
    <property type="entry name" value="Zinc finger protein 133"/>
    <property type="match status" value="1"/>
</dbReference>
<feature type="domain" description="C2H2-type" evidence="14">
    <location>
        <begin position="521"/>
        <end position="548"/>
    </location>
</feature>
<dbReference type="SUPFAM" id="SSF109640">
    <property type="entry name" value="KRAB domain (Kruppel-associated box)"/>
    <property type="match status" value="1"/>
</dbReference>
<evidence type="ECO:0000256" key="2">
    <source>
        <dbReference type="ARBA" id="ARBA00004123"/>
    </source>
</evidence>
<keyword evidence="10" id="KW-0804">Transcription</keyword>